<dbReference type="RefSeq" id="WP_088235968.1">
    <property type="nucleotide sequence ID" value="NZ_LT855380.1"/>
</dbReference>
<dbReference type="Proteomes" id="UP000196842">
    <property type="component" value="Chromosome I"/>
</dbReference>
<organism evidence="2 3">
    <name type="scientific">Pseudomonas viridiflava</name>
    <name type="common">Phytomonas viridiflava</name>
    <dbReference type="NCBI Taxonomy" id="33069"/>
    <lineage>
        <taxon>Bacteria</taxon>
        <taxon>Pseudomonadati</taxon>
        <taxon>Pseudomonadota</taxon>
        <taxon>Gammaproteobacteria</taxon>
        <taxon>Pseudomonadales</taxon>
        <taxon>Pseudomonadaceae</taxon>
        <taxon>Pseudomonas</taxon>
    </lineage>
</organism>
<evidence type="ECO:0000313" key="2">
    <source>
        <dbReference type="EMBL" id="SMS12127.1"/>
    </source>
</evidence>
<reference evidence="2 3" key="1">
    <citation type="submission" date="2017-05" db="EMBL/GenBank/DDBJ databases">
        <authorList>
            <person name="Song R."/>
            <person name="Chenine A.L."/>
            <person name="Ruprecht R.M."/>
        </authorList>
    </citation>
    <scope>NUCLEOTIDE SEQUENCE [LARGE SCALE GENOMIC DNA]</scope>
    <source>
        <strain evidence="2 3">CFBP 1590</strain>
    </source>
</reference>
<dbReference type="EMBL" id="LT855380">
    <property type="protein sequence ID" value="SMS12127.1"/>
    <property type="molecule type" value="Genomic_DNA"/>
</dbReference>
<dbReference type="Pfam" id="PF23296">
    <property type="entry name" value="DUF7079"/>
    <property type="match status" value="1"/>
</dbReference>
<dbReference type="GeneID" id="47766196"/>
<accession>A0A1Y6JQB7</accession>
<protein>
    <recommendedName>
        <fullName evidence="1">DUF7079 domain-containing protein</fullName>
    </recommendedName>
</protein>
<name>A0A1Y6JQB7_PSEVI</name>
<dbReference type="InterPro" id="IPR055507">
    <property type="entry name" value="DUF7079"/>
</dbReference>
<dbReference type="AlphaFoldDB" id="A0A1Y6JQB7"/>
<evidence type="ECO:0000259" key="1">
    <source>
        <dbReference type="Pfam" id="PF23296"/>
    </source>
</evidence>
<proteinExistence type="predicted"/>
<dbReference type="KEGG" id="pvd:CFBP1590__4541"/>
<sequence length="118" mass="13558">MGYFLSKPELTAVRAALSEAFNDLPIDYDYIAHEVKGVDVDTLYEIFFSEVAPVCFTNIAAAVPSVWTGFDPDSLSEVIEARLAERESSWVRRQSDRLLVRWLRYNYDYLWGEIAGRL</sequence>
<evidence type="ECO:0000313" key="3">
    <source>
        <dbReference type="Proteomes" id="UP000196842"/>
    </source>
</evidence>
<gene>
    <name evidence="2" type="ORF">CFBP1590__4541</name>
</gene>
<feature type="domain" description="DUF7079" evidence="1">
    <location>
        <begin position="12"/>
        <end position="115"/>
    </location>
</feature>